<sequence>MSVFRYFRAIILFTHYRFIKLNNPLKTIPVGLRWTSHGAMKTGADNYGNVMRRNKKIVDVSQNEILKTVDSSLSPSRVKNKAYTIGDYGAADGSTTIGLIRNIIDIVREKCGKDQEIHVIYEDIPTNDLNCLVQRHNGDRDIILSYLLPIATSYRHVLWSHPLKGDRDIIPSYLLPIATSYRHVLWSHPLKGLIPEPRSYCLDYDNVYVTASGTDFYKQCVPSNTFDLLMSFTAVHFLSRPIILTDSIYRLLSKNEEEKEVIKKLAAEDWLQFWKLRGKELKQELYFYPGGCAIVSSVGETETRMSIQNNFKLLNDILEKCVSDNIITKTEKENTTYAACFRRQDEIKEPFVNSNVLTDLGLHLHQVKQELVPCFYTAEWKQRLDTGVDDRDKFAHDFTSNVRTFTYSSIYRALDSNRSEQEKSIICDKFYKKYENALRNSYPPDLDSLNILQVAYVKKK</sequence>
<dbReference type="HOGENOM" id="CLU_594876_0_0_1"/>
<dbReference type="SUPFAM" id="SSF53335">
    <property type="entry name" value="S-adenosyl-L-methionine-dependent methyltransferases"/>
    <property type="match status" value="1"/>
</dbReference>
<dbReference type="Pfam" id="PF03492">
    <property type="entry name" value="Methyltransf_7"/>
    <property type="match status" value="1"/>
</dbReference>
<dbReference type="KEGG" id="lgi:LOTGIDRAFT_155361"/>
<gene>
    <name evidence="1" type="ORF">LOTGIDRAFT_155361</name>
</gene>
<evidence type="ECO:0000313" key="1">
    <source>
        <dbReference type="EMBL" id="ESO84047.1"/>
    </source>
</evidence>
<dbReference type="InterPro" id="IPR029063">
    <property type="entry name" value="SAM-dependent_MTases_sf"/>
</dbReference>
<dbReference type="Proteomes" id="UP000030746">
    <property type="component" value="Unassembled WGS sequence"/>
</dbReference>
<dbReference type="InterPro" id="IPR005299">
    <property type="entry name" value="MeTrfase_7"/>
</dbReference>
<protein>
    <submittedName>
        <fullName evidence="1">Uncharacterized protein</fullName>
    </submittedName>
</protein>
<dbReference type="OrthoDB" id="1890922at2759"/>
<dbReference type="GeneID" id="20236691"/>
<dbReference type="CTD" id="20236691"/>
<dbReference type="Gene3D" id="3.40.50.150">
    <property type="entry name" value="Vaccinia Virus protein VP39"/>
    <property type="match status" value="1"/>
</dbReference>
<dbReference type="RefSeq" id="XP_009065175.1">
    <property type="nucleotide sequence ID" value="XM_009066927.1"/>
</dbReference>
<organism evidence="1 2">
    <name type="scientific">Lottia gigantea</name>
    <name type="common">Giant owl limpet</name>
    <dbReference type="NCBI Taxonomy" id="225164"/>
    <lineage>
        <taxon>Eukaryota</taxon>
        <taxon>Metazoa</taxon>
        <taxon>Spiralia</taxon>
        <taxon>Lophotrochozoa</taxon>
        <taxon>Mollusca</taxon>
        <taxon>Gastropoda</taxon>
        <taxon>Patellogastropoda</taxon>
        <taxon>Lottioidea</taxon>
        <taxon>Lottiidae</taxon>
        <taxon>Lottia</taxon>
    </lineage>
</organism>
<dbReference type="OMA" id="YLGPDLC"/>
<name>V3ZIK0_LOTGI</name>
<dbReference type="PANTHER" id="PTHR31009">
    <property type="entry name" value="S-ADENOSYL-L-METHIONINE:CARBOXYL METHYLTRANSFERASE FAMILY PROTEIN"/>
    <property type="match status" value="1"/>
</dbReference>
<dbReference type="AlphaFoldDB" id="V3ZIK0"/>
<proteinExistence type="predicted"/>
<keyword evidence="2" id="KW-1185">Reference proteome</keyword>
<evidence type="ECO:0000313" key="2">
    <source>
        <dbReference type="Proteomes" id="UP000030746"/>
    </source>
</evidence>
<dbReference type="EMBL" id="KB203566">
    <property type="protein sequence ID" value="ESO84047.1"/>
    <property type="molecule type" value="Genomic_DNA"/>
</dbReference>
<reference evidence="1 2" key="1">
    <citation type="journal article" date="2013" name="Nature">
        <title>Insights into bilaterian evolution from three spiralian genomes.</title>
        <authorList>
            <person name="Simakov O."/>
            <person name="Marletaz F."/>
            <person name="Cho S.J."/>
            <person name="Edsinger-Gonzales E."/>
            <person name="Havlak P."/>
            <person name="Hellsten U."/>
            <person name="Kuo D.H."/>
            <person name="Larsson T."/>
            <person name="Lv J."/>
            <person name="Arendt D."/>
            <person name="Savage R."/>
            <person name="Osoegawa K."/>
            <person name="de Jong P."/>
            <person name="Grimwood J."/>
            <person name="Chapman J.A."/>
            <person name="Shapiro H."/>
            <person name="Aerts A."/>
            <person name="Otillar R.P."/>
            <person name="Terry A.Y."/>
            <person name="Boore J.L."/>
            <person name="Grigoriev I.V."/>
            <person name="Lindberg D.R."/>
            <person name="Seaver E.C."/>
            <person name="Weisblat D.A."/>
            <person name="Putnam N.H."/>
            <person name="Rokhsar D.S."/>
        </authorList>
    </citation>
    <scope>NUCLEOTIDE SEQUENCE [LARGE SCALE GENOMIC DNA]</scope>
</reference>
<accession>V3ZIK0</accession>
<dbReference type="GO" id="GO:0008168">
    <property type="term" value="F:methyltransferase activity"/>
    <property type="evidence" value="ECO:0007669"/>
    <property type="project" value="InterPro"/>
</dbReference>